<dbReference type="EMBL" id="LCVB01000032">
    <property type="protein sequence ID" value="KLJ28393.1"/>
    <property type="molecule type" value="Genomic_DNA"/>
</dbReference>
<dbReference type="Proteomes" id="UP000035174">
    <property type="component" value="Unassembled WGS sequence"/>
</dbReference>
<name>A0AAW3HQX9_STRAG</name>
<evidence type="ECO:0000313" key="2">
    <source>
        <dbReference type="Proteomes" id="UP000035174"/>
    </source>
</evidence>
<reference evidence="1 2" key="1">
    <citation type="journal article" date="2015" name="PLoS ONE">
        <title>Genomic analysis reveals the molecular basis for capsule loss in the group B streptococcus population.</title>
        <authorList>
            <consortium name="DEVANI Consortium"/>
            <person name="Rosini R."/>
            <person name="Campisi E."/>
            <person name="De Chiara M."/>
            <person name="Tettelin H."/>
            <person name="Rinaudo D."/>
            <person name="Toniolo C."/>
            <person name="Metruccio M."/>
            <person name="Guidotti S."/>
            <person name="Sorensen U.B."/>
            <person name="Kilian M."/>
            <person name="Ramirez M."/>
            <person name="Janulczyk R."/>
            <person name="Donati C."/>
            <person name="Grandi G."/>
            <person name="Margarit I."/>
        </authorList>
    </citation>
    <scope>NUCLEOTIDE SEQUENCE [LARGE SCALE GENOMIC DNA]</scope>
    <source>
        <strain evidence="1 2">ES-PW-063</strain>
    </source>
</reference>
<dbReference type="Gene3D" id="2.60.40.1710">
    <property type="entry name" value="Subtilisin-like superfamily"/>
    <property type="match status" value="1"/>
</dbReference>
<dbReference type="AlphaFoldDB" id="A0AAW3HQX9"/>
<sequence length="168" mass="19325">MDYSDAEALTRNNFLEGYLNLKDTEGVADLHLPFLGFYGSWTEQKAIDAFEGISEIGNGDKKRRVQFYVNKETNKTSSTFTTNGMLSLPIYNNTVFFSPNSPFYDKAGVRIAALRNMEYVQYSIIDPDTNKEVRVLGRSHDVRKLYRLDYRNSFAMMPDSIWDGKIKD</sequence>
<evidence type="ECO:0000313" key="1">
    <source>
        <dbReference type="EMBL" id="KLJ28393.1"/>
    </source>
</evidence>
<gene>
    <name evidence="1" type="ORF">WA45_08945</name>
</gene>
<comment type="caution">
    <text evidence="1">The sequence shown here is derived from an EMBL/GenBank/DDBJ whole genome shotgun (WGS) entry which is preliminary data.</text>
</comment>
<organism evidence="1 2">
    <name type="scientific">Streptococcus agalactiae</name>
    <dbReference type="NCBI Taxonomy" id="1311"/>
    <lineage>
        <taxon>Bacteria</taxon>
        <taxon>Bacillati</taxon>
        <taxon>Bacillota</taxon>
        <taxon>Bacilli</taxon>
        <taxon>Lactobacillales</taxon>
        <taxon>Streptococcaceae</taxon>
        <taxon>Streptococcus</taxon>
    </lineage>
</organism>
<protein>
    <submittedName>
        <fullName evidence="1">Uncharacterized protein</fullName>
    </submittedName>
</protein>
<accession>A0AAW3HQX9</accession>
<proteinExistence type="predicted"/>